<feature type="signal peptide" evidence="1">
    <location>
        <begin position="1"/>
        <end position="27"/>
    </location>
</feature>
<dbReference type="Proteomes" id="UP000551616">
    <property type="component" value="Unassembled WGS sequence"/>
</dbReference>
<dbReference type="RefSeq" id="WP_207395057.1">
    <property type="nucleotide sequence ID" value="NZ_JABRWO010000002.1"/>
</dbReference>
<evidence type="ECO:0000313" key="2">
    <source>
        <dbReference type="EMBL" id="MBA2113550.1"/>
    </source>
</evidence>
<evidence type="ECO:0000313" key="3">
    <source>
        <dbReference type="Proteomes" id="UP000551616"/>
    </source>
</evidence>
<dbReference type="EMBL" id="JABRWO010000002">
    <property type="protein sequence ID" value="MBA2113550.1"/>
    <property type="molecule type" value="Genomic_DNA"/>
</dbReference>
<organism evidence="2 3">
    <name type="scientific">Bremerella alba</name>
    <dbReference type="NCBI Taxonomy" id="980252"/>
    <lineage>
        <taxon>Bacteria</taxon>
        <taxon>Pseudomonadati</taxon>
        <taxon>Planctomycetota</taxon>
        <taxon>Planctomycetia</taxon>
        <taxon>Pirellulales</taxon>
        <taxon>Pirellulaceae</taxon>
        <taxon>Bremerella</taxon>
    </lineage>
</organism>
<keyword evidence="3" id="KW-1185">Reference proteome</keyword>
<reference evidence="2 3" key="1">
    <citation type="submission" date="2020-05" db="EMBL/GenBank/DDBJ databases">
        <title>Bremerella alba sp. nov., a novel planctomycete isolated from the surface of the macroalga Fucus spiralis.</title>
        <authorList>
            <person name="Godinho O."/>
            <person name="Botelho R."/>
            <person name="Albuquerque L."/>
            <person name="Wiegand S."/>
            <person name="Da Costa M.S."/>
            <person name="Lobo-Da-Cunha A."/>
            <person name="Jogler C."/>
            <person name="Lage O.M."/>
        </authorList>
    </citation>
    <scope>NUCLEOTIDE SEQUENCE [LARGE SCALE GENOMIC DNA]</scope>
    <source>
        <strain evidence="2 3">FF15</strain>
    </source>
</reference>
<gene>
    <name evidence="2" type="ORF">HOV93_06990</name>
</gene>
<keyword evidence="1" id="KW-0732">Signal</keyword>
<protein>
    <recommendedName>
        <fullName evidence="4">Carboxypeptidase regulatory-like domain-containing protein</fullName>
    </recommendedName>
</protein>
<accession>A0A7V8V261</accession>
<evidence type="ECO:0000256" key="1">
    <source>
        <dbReference type="SAM" id="SignalP"/>
    </source>
</evidence>
<proteinExistence type="predicted"/>
<dbReference type="AlphaFoldDB" id="A0A7V8V261"/>
<evidence type="ECO:0008006" key="4">
    <source>
        <dbReference type="Google" id="ProtNLM"/>
    </source>
</evidence>
<name>A0A7V8V261_9BACT</name>
<comment type="caution">
    <text evidence="2">The sequence shown here is derived from an EMBL/GenBank/DDBJ whole genome shotgun (WGS) entry which is preliminary data.</text>
</comment>
<dbReference type="PROSITE" id="PS51257">
    <property type="entry name" value="PROKAR_LIPOPROTEIN"/>
    <property type="match status" value="1"/>
</dbReference>
<feature type="chain" id="PRO_5030660232" description="Carboxypeptidase regulatory-like domain-containing protein" evidence="1">
    <location>
        <begin position="28"/>
        <end position="135"/>
    </location>
</feature>
<sequence>MYQQFNKVRVLNLLGLLLTTSLFGCSAATGTIEGTVTADGKPVKGVEVIFRDSTISVEGSGISNSQGQYRVFYGRGNRDLPTGEYQLTLGIMLPEDEGAGIKLRKDVKKFNDVPTSKAIASGSNVVDIELDSQAM</sequence>